<feature type="compositionally biased region" description="Low complexity" evidence="11">
    <location>
        <begin position="485"/>
        <end position="495"/>
    </location>
</feature>
<keyword evidence="5 10" id="KW-0378">Hydrolase</keyword>
<dbReference type="InterPro" id="IPR036457">
    <property type="entry name" value="PPM-type-like_dom_sf"/>
</dbReference>
<keyword evidence="7 10" id="KW-0904">Protein phosphatase</keyword>
<dbReference type="InterPro" id="IPR001932">
    <property type="entry name" value="PPM-type_phosphatase-like_dom"/>
</dbReference>
<evidence type="ECO:0000256" key="8">
    <source>
        <dbReference type="ARBA" id="ARBA00022989"/>
    </source>
</evidence>
<dbReference type="GO" id="GO:0046872">
    <property type="term" value="F:metal ion binding"/>
    <property type="evidence" value="ECO:0007669"/>
    <property type="project" value="UniProtKB-KW"/>
</dbReference>
<evidence type="ECO:0000256" key="11">
    <source>
        <dbReference type="SAM" id="MobiDB-lite"/>
    </source>
</evidence>
<comment type="similarity">
    <text evidence="10">Belongs to the PP2C family.</text>
</comment>
<evidence type="ECO:0000256" key="3">
    <source>
        <dbReference type="ARBA" id="ARBA00022692"/>
    </source>
</evidence>
<evidence type="ECO:0000256" key="1">
    <source>
        <dbReference type="ARBA" id="ARBA00004170"/>
    </source>
</evidence>
<evidence type="ECO:0000256" key="4">
    <source>
        <dbReference type="ARBA" id="ARBA00022723"/>
    </source>
</evidence>
<dbReference type="PROSITE" id="PS01032">
    <property type="entry name" value="PPM_1"/>
    <property type="match status" value="1"/>
</dbReference>
<keyword evidence="9 12" id="KW-0472">Membrane</keyword>
<dbReference type="AlphaFoldDB" id="A0A2R5GTD0"/>
<reference evidence="14 15" key="1">
    <citation type="submission" date="2017-12" db="EMBL/GenBank/DDBJ databases">
        <title>Sequencing, de novo assembly and annotation of complete genome of a new Thraustochytrid species, strain FCC1311.</title>
        <authorList>
            <person name="Sedici K."/>
            <person name="Godart F."/>
            <person name="Aiese Cigliano R."/>
            <person name="Sanseverino W."/>
            <person name="Barakat M."/>
            <person name="Ortet P."/>
            <person name="Marechal E."/>
            <person name="Cagnac O."/>
            <person name="Amato A."/>
        </authorList>
    </citation>
    <scope>NUCLEOTIDE SEQUENCE [LARGE SCALE GENOMIC DNA]</scope>
</reference>
<dbReference type="Pfam" id="PF00481">
    <property type="entry name" value="PP2C"/>
    <property type="match status" value="1"/>
</dbReference>
<dbReference type="PROSITE" id="PS51746">
    <property type="entry name" value="PPM_2"/>
    <property type="match status" value="1"/>
</dbReference>
<comment type="subcellular location">
    <subcellularLocation>
        <location evidence="2">Endoplasmic reticulum membrane</location>
        <topology evidence="2">Multi-pass membrane protein</topology>
    </subcellularLocation>
    <subcellularLocation>
        <location evidence="1">Membrane</location>
        <topology evidence="1">Peripheral membrane protein</topology>
    </subcellularLocation>
</comment>
<feature type="compositionally biased region" description="Low complexity" evidence="11">
    <location>
        <begin position="266"/>
        <end position="276"/>
    </location>
</feature>
<evidence type="ECO:0000313" key="14">
    <source>
        <dbReference type="EMBL" id="GBG34127.1"/>
    </source>
</evidence>
<comment type="caution">
    <text evidence="14">The sequence shown here is derived from an EMBL/GenBank/DDBJ whole genome shotgun (WGS) entry which is preliminary data.</text>
</comment>
<feature type="transmembrane region" description="Helical" evidence="12">
    <location>
        <begin position="314"/>
        <end position="331"/>
    </location>
</feature>
<evidence type="ECO:0000256" key="2">
    <source>
        <dbReference type="ARBA" id="ARBA00004477"/>
    </source>
</evidence>
<dbReference type="InParanoid" id="A0A2R5GTD0"/>
<dbReference type="CDD" id="cd00143">
    <property type="entry name" value="PP2Cc"/>
    <property type="match status" value="1"/>
</dbReference>
<sequence>MEDASSTLLTDDFVILGVYDGHGGSTCSDFLKEKLLARVSSNLQKGDAPKRALENAFESIDDDYCDFALKMDIDDGSTATVLLLKDKEYYLAAAGDSRAVLVMEDGTVEALSHDHKPDRRDERLRVTEAGGQVEYDHDNGTYRVFSEEVGGLAVTRALGDAHFKPYVTGTPEITSGRISSKASYVVMASDGLWDDVTNAEAGEVICEMRDRDMDREEPGRHLQEAVKELVYIAYSRGSEDNITVLATDLQRYLQVQQEQQASKAEALRAARAAQAEPDAEEEPEKPKRHHYKRTIPGLDEYGNLSELLLWKNPLRTFLWFSVGCLTFFLTHGANYSLLTLGSYLLMMQIVITTFVVKATPGLKKLRLVGENFDATIFVLQGSLLSDEIVRRAAEFTLRTTTSIFSKWNTVVQVGSAKRILLSLRFISYLFSPLPLDVALFVLFVAMFSLPATYFYNQPFMDRQYNSMLASYHRSTRSVSKLFGWSSSSADATSSKRSSRSSRASRSRRSELADDEEDTL</sequence>
<feature type="domain" description="PPM-type phosphatase" evidence="13">
    <location>
        <begin position="1"/>
        <end position="249"/>
    </location>
</feature>
<dbReference type="InterPro" id="IPR000222">
    <property type="entry name" value="PP2C_BS"/>
</dbReference>
<dbReference type="Pfam" id="PF02453">
    <property type="entry name" value="Reticulon"/>
    <property type="match status" value="1"/>
</dbReference>
<evidence type="ECO:0000256" key="12">
    <source>
        <dbReference type="SAM" id="Phobius"/>
    </source>
</evidence>
<feature type="transmembrane region" description="Helical" evidence="12">
    <location>
        <begin position="337"/>
        <end position="356"/>
    </location>
</feature>
<dbReference type="GO" id="GO:0005789">
    <property type="term" value="C:endoplasmic reticulum membrane"/>
    <property type="evidence" value="ECO:0007669"/>
    <property type="project" value="UniProtKB-SubCell"/>
</dbReference>
<feature type="transmembrane region" description="Helical" evidence="12">
    <location>
        <begin position="425"/>
        <end position="455"/>
    </location>
</feature>
<feature type="region of interest" description="Disordered" evidence="11">
    <location>
        <begin position="266"/>
        <end position="289"/>
    </location>
</feature>
<proteinExistence type="inferred from homology"/>
<dbReference type="SUPFAM" id="SSF81606">
    <property type="entry name" value="PP2C-like"/>
    <property type="match status" value="1"/>
</dbReference>
<gene>
    <name evidence="14" type="ORF">FCC1311_103512</name>
</gene>
<dbReference type="InterPro" id="IPR015655">
    <property type="entry name" value="PP2C"/>
</dbReference>
<evidence type="ECO:0000256" key="7">
    <source>
        <dbReference type="ARBA" id="ARBA00022912"/>
    </source>
</evidence>
<keyword evidence="8 12" id="KW-1133">Transmembrane helix</keyword>
<keyword evidence="6" id="KW-0256">Endoplasmic reticulum</keyword>
<name>A0A2R5GTD0_9STRA</name>
<dbReference type="GO" id="GO:0004722">
    <property type="term" value="F:protein serine/threonine phosphatase activity"/>
    <property type="evidence" value="ECO:0007669"/>
    <property type="project" value="InterPro"/>
</dbReference>
<keyword evidence="4" id="KW-0479">Metal-binding</keyword>
<accession>A0A2R5GTD0</accession>
<feature type="compositionally biased region" description="Basic residues" evidence="11">
    <location>
        <begin position="496"/>
        <end position="506"/>
    </location>
</feature>
<dbReference type="Gene3D" id="3.60.40.10">
    <property type="entry name" value="PPM-type phosphatase domain"/>
    <property type="match status" value="1"/>
</dbReference>
<dbReference type="EMBL" id="BEYU01000181">
    <property type="protein sequence ID" value="GBG34127.1"/>
    <property type="molecule type" value="Genomic_DNA"/>
</dbReference>
<evidence type="ECO:0000259" key="13">
    <source>
        <dbReference type="PROSITE" id="PS51746"/>
    </source>
</evidence>
<keyword evidence="3 12" id="KW-0812">Transmembrane</keyword>
<evidence type="ECO:0000256" key="10">
    <source>
        <dbReference type="RuleBase" id="RU003465"/>
    </source>
</evidence>
<evidence type="ECO:0000313" key="15">
    <source>
        <dbReference type="Proteomes" id="UP000241890"/>
    </source>
</evidence>
<evidence type="ECO:0000256" key="6">
    <source>
        <dbReference type="ARBA" id="ARBA00022824"/>
    </source>
</evidence>
<protein>
    <submittedName>
        <fullName evidence="14">Protein phosphatase 1L</fullName>
    </submittedName>
</protein>
<organism evidence="14 15">
    <name type="scientific">Hondaea fermentalgiana</name>
    <dbReference type="NCBI Taxonomy" id="2315210"/>
    <lineage>
        <taxon>Eukaryota</taxon>
        <taxon>Sar</taxon>
        <taxon>Stramenopiles</taxon>
        <taxon>Bigyra</taxon>
        <taxon>Labyrinthulomycetes</taxon>
        <taxon>Thraustochytrida</taxon>
        <taxon>Thraustochytriidae</taxon>
        <taxon>Hondaea</taxon>
    </lineage>
</organism>
<evidence type="ECO:0000256" key="5">
    <source>
        <dbReference type="ARBA" id="ARBA00022801"/>
    </source>
</evidence>
<dbReference type="Proteomes" id="UP000241890">
    <property type="component" value="Unassembled WGS sequence"/>
</dbReference>
<dbReference type="OrthoDB" id="10264738at2759"/>
<feature type="region of interest" description="Disordered" evidence="11">
    <location>
        <begin position="485"/>
        <end position="519"/>
    </location>
</feature>
<evidence type="ECO:0000256" key="9">
    <source>
        <dbReference type="ARBA" id="ARBA00023136"/>
    </source>
</evidence>
<dbReference type="PANTHER" id="PTHR47992">
    <property type="entry name" value="PROTEIN PHOSPHATASE"/>
    <property type="match status" value="1"/>
</dbReference>
<dbReference type="SMART" id="SM00332">
    <property type="entry name" value="PP2Cc"/>
    <property type="match status" value="1"/>
</dbReference>
<keyword evidence="15" id="KW-1185">Reference proteome</keyword>
<dbReference type="InterPro" id="IPR003388">
    <property type="entry name" value="Reticulon"/>
</dbReference>